<comment type="caution">
    <text evidence="4">The sequence shown here is derived from an EMBL/GenBank/DDBJ whole genome shotgun (WGS) entry which is preliminary data.</text>
</comment>
<dbReference type="Proteomes" id="UP000787635">
    <property type="component" value="Unassembled WGS sequence"/>
</dbReference>
<evidence type="ECO:0000259" key="2">
    <source>
        <dbReference type="Pfam" id="PF10979"/>
    </source>
</evidence>
<accession>A0ABX1E8M1</accession>
<dbReference type="RefSeq" id="WP_168029983.1">
    <property type="nucleotide sequence ID" value="NZ_JAAVNE010000013.1"/>
</dbReference>
<feature type="region of interest" description="Disordered" evidence="1">
    <location>
        <begin position="231"/>
        <end position="250"/>
    </location>
</feature>
<evidence type="ECO:0000256" key="1">
    <source>
        <dbReference type="SAM" id="MobiDB-lite"/>
    </source>
</evidence>
<feature type="domain" description="DUF2786" evidence="2">
    <location>
        <begin position="15"/>
        <end position="55"/>
    </location>
</feature>
<dbReference type="Pfam" id="PF23771">
    <property type="entry name" value="DUF7168"/>
    <property type="match status" value="1"/>
</dbReference>
<dbReference type="InterPro" id="IPR024498">
    <property type="entry name" value="DUF2786"/>
</dbReference>
<dbReference type="Pfam" id="PF10979">
    <property type="entry name" value="DUF2786"/>
    <property type="match status" value="1"/>
</dbReference>
<proteinExistence type="predicted"/>
<evidence type="ECO:0000259" key="3">
    <source>
        <dbReference type="Pfam" id="PF23771"/>
    </source>
</evidence>
<gene>
    <name evidence="4" type="ORF">HEQ75_10245</name>
</gene>
<dbReference type="InterPro" id="IPR055592">
    <property type="entry name" value="DUF7168"/>
</dbReference>
<protein>
    <submittedName>
        <fullName evidence="4">DUF2786 domain-containing protein</fullName>
    </submittedName>
</protein>
<feature type="domain" description="DUF7168" evidence="3">
    <location>
        <begin position="92"/>
        <end position="182"/>
    </location>
</feature>
<evidence type="ECO:0000313" key="4">
    <source>
        <dbReference type="EMBL" id="NKC31240.1"/>
    </source>
</evidence>
<name>A0ABX1E8M1_9PROT</name>
<keyword evidence="5" id="KW-1185">Reference proteome</keyword>
<evidence type="ECO:0000313" key="5">
    <source>
        <dbReference type="Proteomes" id="UP000787635"/>
    </source>
</evidence>
<organism evidence="4 5">
    <name type="scientific">Falsiroseomonas selenitidurans</name>
    <dbReference type="NCBI Taxonomy" id="2716335"/>
    <lineage>
        <taxon>Bacteria</taxon>
        <taxon>Pseudomonadati</taxon>
        <taxon>Pseudomonadota</taxon>
        <taxon>Alphaproteobacteria</taxon>
        <taxon>Acetobacterales</taxon>
        <taxon>Roseomonadaceae</taxon>
        <taxon>Falsiroseomonas</taxon>
    </lineage>
</organism>
<dbReference type="EMBL" id="JAAVNE010000013">
    <property type="protein sequence ID" value="NKC31240.1"/>
    <property type="molecule type" value="Genomic_DNA"/>
</dbReference>
<sequence length="250" mass="27670">MDPGLETRQQTELEKVKARIRALAAKTTDRGCSEAEALIAAQKVGELLEVYGLTMSEVELREELCIQRETVLTGPRTQALGGIFMAIIRMTETRGWMNGRYGYVLFGLEPDVLMGVYLLHLVAGAVDHEEAVFRASEAYRRSRRTPQQRLRSFRYGFAERVAARMDELAAHRRQAAAAAQANSTGTALVLVKEQRLAEAFRGLGIRLRSRTTTRRVADGAAYRHGMEAGGRVGLERPVGQGGGTRALPRR</sequence>
<reference evidence="4 5" key="1">
    <citation type="submission" date="2020-03" db="EMBL/GenBank/DDBJ databases">
        <title>Roseomonas selenitidurans sp. nov. isolated from urban soil.</title>
        <authorList>
            <person name="Liu H."/>
        </authorList>
    </citation>
    <scope>NUCLEOTIDE SEQUENCE [LARGE SCALE GENOMIC DNA]</scope>
    <source>
        <strain evidence="4 5">BU-1</strain>
    </source>
</reference>